<dbReference type="PANTHER" id="PTHR28165">
    <property type="entry name" value="NON-CLASSICAL EXPORT PROTEIN 2-RELATED"/>
    <property type="match status" value="1"/>
</dbReference>
<evidence type="ECO:0008006" key="5">
    <source>
        <dbReference type="Google" id="ProtNLM"/>
    </source>
</evidence>
<reference evidence="3 4" key="1">
    <citation type="journal article" date="2014" name="Genome Biol. Evol.">
        <title>The secreted proteins of Achlya hypogyna and Thraustotheca clavata identify the ancestral oomycete secretome and reveal gene acquisitions by horizontal gene transfer.</title>
        <authorList>
            <person name="Misner I."/>
            <person name="Blouin N."/>
            <person name="Leonard G."/>
            <person name="Richards T.A."/>
            <person name="Lane C.E."/>
        </authorList>
    </citation>
    <scope>NUCLEOTIDE SEQUENCE [LARGE SCALE GENOMIC DNA]</scope>
    <source>
        <strain evidence="3 4">ATCC 34112</strain>
    </source>
</reference>
<dbReference type="InterPro" id="IPR052649">
    <property type="entry name" value="NCE102-like"/>
</dbReference>
<sequence length="172" mass="19198">MPGIVTTVLRGTESIVALVVLGLLSDIFRPISPVPKPGLFIGKSRIVSFAFVVTFFALIYSSGYFVIISMLRKRHLRLDIQVKVAIAFAIILLGGTIILADSNQYRYCHQSVNVSCAAMEWSMTMLFILSMVYGVDLVWHLDQLDRNSYEDDFPTPPAKQEGNQFHPAMTPV</sequence>
<protein>
    <recommendedName>
        <fullName evidence="5">MARVEL domain-containing protein</fullName>
    </recommendedName>
</protein>
<dbReference type="Proteomes" id="UP000243217">
    <property type="component" value="Unassembled WGS sequence"/>
</dbReference>
<dbReference type="EMBL" id="JNBS01000408">
    <property type="protein sequence ID" value="OQS05856.1"/>
    <property type="molecule type" value="Genomic_DNA"/>
</dbReference>
<dbReference type="AlphaFoldDB" id="A0A1W0A6F0"/>
<keyword evidence="2" id="KW-1133">Transmembrane helix</keyword>
<gene>
    <name evidence="3" type="ORF">THRCLA_02040</name>
</gene>
<evidence type="ECO:0000313" key="3">
    <source>
        <dbReference type="EMBL" id="OQS05856.1"/>
    </source>
</evidence>
<proteinExistence type="predicted"/>
<name>A0A1W0A6F0_9STRA</name>
<keyword evidence="2" id="KW-0472">Membrane</keyword>
<organism evidence="3 4">
    <name type="scientific">Thraustotheca clavata</name>
    <dbReference type="NCBI Taxonomy" id="74557"/>
    <lineage>
        <taxon>Eukaryota</taxon>
        <taxon>Sar</taxon>
        <taxon>Stramenopiles</taxon>
        <taxon>Oomycota</taxon>
        <taxon>Saprolegniomycetes</taxon>
        <taxon>Saprolegniales</taxon>
        <taxon>Achlyaceae</taxon>
        <taxon>Thraustotheca</taxon>
    </lineage>
</organism>
<comment type="caution">
    <text evidence="3">The sequence shown here is derived from an EMBL/GenBank/DDBJ whole genome shotgun (WGS) entry which is preliminary data.</text>
</comment>
<evidence type="ECO:0000256" key="1">
    <source>
        <dbReference type="SAM" id="MobiDB-lite"/>
    </source>
</evidence>
<keyword evidence="2" id="KW-0812">Transmembrane</keyword>
<evidence type="ECO:0000256" key="2">
    <source>
        <dbReference type="SAM" id="Phobius"/>
    </source>
</evidence>
<feature type="transmembrane region" description="Helical" evidence="2">
    <location>
        <begin position="80"/>
        <end position="100"/>
    </location>
</feature>
<evidence type="ECO:0000313" key="4">
    <source>
        <dbReference type="Proteomes" id="UP000243217"/>
    </source>
</evidence>
<feature type="region of interest" description="Disordered" evidence="1">
    <location>
        <begin position="152"/>
        <end position="172"/>
    </location>
</feature>
<dbReference type="PANTHER" id="PTHR28165:SF1">
    <property type="entry name" value="NON-CLASSICAL EXPORT PROTEIN 2-RELATED"/>
    <property type="match status" value="1"/>
</dbReference>
<keyword evidence="4" id="KW-1185">Reference proteome</keyword>
<dbReference type="OrthoDB" id="78017at2759"/>
<feature type="transmembrane region" description="Helical" evidence="2">
    <location>
        <begin position="120"/>
        <end position="139"/>
    </location>
</feature>
<accession>A0A1W0A6F0</accession>
<feature type="transmembrane region" description="Helical" evidence="2">
    <location>
        <begin position="46"/>
        <end position="68"/>
    </location>
</feature>